<evidence type="ECO:0000313" key="2">
    <source>
        <dbReference type="Proteomes" id="UP000249829"/>
    </source>
</evidence>
<dbReference type="EMBL" id="KZ825139">
    <property type="protein sequence ID" value="PYI18904.1"/>
    <property type="molecule type" value="Genomic_DNA"/>
</dbReference>
<dbReference type="PANTHER" id="PTHR37450">
    <property type="entry name" value="CIPC PROTEIN"/>
    <property type="match status" value="1"/>
</dbReference>
<dbReference type="AlphaFoldDB" id="A0A2V5HAV3"/>
<sequence>MGWFDFGSDQQQAHEELTNYGGFDGSEEHKAKFSHELIAGAASYEAMKSFEEYQERNGKPQSHAEAKEILAGLAGAFIDREVETKGLDFVDREKAKYHARRQLEEASAQDY</sequence>
<evidence type="ECO:0000313" key="1">
    <source>
        <dbReference type="EMBL" id="PYI18904.1"/>
    </source>
</evidence>
<organism evidence="1 2">
    <name type="scientific">Aspergillus violaceofuscus (strain CBS 115571)</name>
    <dbReference type="NCBI Taxonomy" id="1450538"/>
    <lineage>
        <taxon>Eukaryota</taxon>
        <taxon>Fungi</taxon>
        <taxon>Dikarya</taxon>
        <taxon>Ascomycota</taxon>
        <taxon>Pezizomycotina</taxon>
        <taxon>Eurotiomycetes</taxon>
        <taxon>Eurotiomycetidae</taxon>
        <taxon>Eurotiales</taxon>
        <taxon>Aspergillaceae</taxon>
        <taxon>Aspergillus</taxon>
    </lineage>
</organism>
<evidence type="ECO:0008006" key="3">
    <source>
        <dbReference type="Google" id="ProtNLM"/>
    </source>
</evidence>
<protein>
    <recommendedName>
        <fullName evidence="3">CipC protein</fullName>
    </recommendedName>
</protein>
<dbReference type="InterPro" id="IPR022234">
    <property type="entry name" value="DUF3759"/>
</dbReference>
<accession>A0A2V5HAV3</accession>
<dbReference type="Pfam" id="PF12585">
    <property type="entry name" value="DUF3759"/>
    <property type="match status" value="1"/>
</dbReference>
<reference evidence="1 2" key="1">
    <citation type="submission" date="2018-02" db="EMBL/GenBank/DDBJ databases">
        <title>The genomes of Aspergillus section Nigri reveals drivers in fungal speciation.</title>
        <authorList>
            <consortium name="DOE Joint Genome Institute"/>
            <person name="Vesth T.C."/>
            <person name="Nybo J."/>
            <person name="Theobald S."/>
            <person name="Brandl J."/>
            <person name="Frisvad J.C."/>
            <person name="Nielsen K.F."/>
            <person name="Lyhne E.K."/>
            <person name="Kogle M.E."/>
            <person name="Kuo A."/>
            <person name="Riley R."/>
            <person name="Clum A."/>
            <person name="Nolan M."/>
            <person name="Lipzen A."/>
            <person name="Salamov A."/>
            <person name="Henrissat B."/>
            <person name="Wiebenga A."/>
            <person name="De vries R.P."/>
            <person name="Grigoriev I.V."/>
            <person name="Mortensen U.H."/>
            <person name="Andersen M.R."/>
            <person name="Baker S.E."/>
        </authorList>
    </citation>
    <scope>NUCLEOTIDE SEQUENCE [LARGE SCALE GENOMIC DNA]</scope>
    <source>
        <strain evidence="1 2">CBS 115571</strain>
    </source>
</reference>
<dbReference type="PANTHER" id="PTHR37450:SF1">
    <property type="entry name" value="CIPC PROTEIN"/>
    <property type="match status" value="1"/>
</dbReference>
<gene>
    <name evidence="1" type="ORF">BO99DRAFT_150122</name>
</gene>
<dbReference type="OMA" id="AKWSHEL"/>
<keyword evidence="2" id="KW-1185">Reference proteome</keyword>
<dbReference type="Proteomes" id="UP000249829">
    <property type="component" value="Unassembled WGS sequence"/>
</dbReference>
<dbReference type="STRING" id="1450538.A0A2V5HAV3"/>
<name>A0A2V5HAV3_ASPV1</name>
<proteinExistence type="predicted"/>